<dbReference type="HOGENOM" id="CLU_096741_0_0_6"/>
<keyword evidence="2" id="KW-1185">Reference proteome</keyword>
<dbReference type="InterPro" id="IPR009822">
    <property type="entry name" value="YaeQ"/>
</dbReference>
<dbReference type="PANTHER" id="PTHR38784:SF1">
    <property type="entry name" value="SUCROSE PHOSPHORYLASE"/>
    <property type="match status" value="1"/>
</dbReference>
<dbReference type="InterPro" id="IPR038590">
    <property type="entry name" value="YaeQ_sf"/>
</dbReference>
<organism evidence="1 2">
    <name type="scientific">Teredinibacter turnerae (strain ATCC 39867 / T7901)</name>
    <dbReference type="NCBI Taxonomy" id="377629"/>
    <lineage>
        <taxon>Bacteria</taxon>
        <taxon>Pseudomonadati</taxon>
        <taxon>Pseudomonadota</taxon>
        <taxon>Gammaproteobacteria</taxon>
        <taxon>Cellvibrionales</taxon>
        <taxon>Cellvibrionaceae</taxon>
        <taxon>Teredinibacter</taxon>
    </lineage>
</organism>
<evidence type="ECO:0000313" key="1">
    <source>
        <dbReference type="EMBL" id="ACR13004.1"/>
    </source>
</evidence>
<dbReference type="InterPro" id="IPR011335">
    <property type="entry name" value="Restrct_endonuc-II-like"/>
</dbReference>
<dbReference type="SUPFAM" id="SSF52980">
    <property type="entry name" value="Restriction endonuclease-like"/>
    <property type="match status" value="1"/>
</dbReference>
<sequence>MKSTTAAGGCAFLVYDAYFSVPHSRVIFMALNATIYKCTVHLNDFDRSIFDSLQLTLALHPSEKPERMLVRLMAYCLHYHERLEFTKGLSTPETPDIWLKSLHDTVDLWVDVGEPAAEKIKKACRQATEVWVYSFNTKSDVWWQQSANAYEPLSAEVRQFDFAAISTLAEQLERTCEMSVSITDSQLTVTMGDRVVELVVNVLQSQQG</sequence>
<evidence type="ECO:0008006" key="3">
    <source>
        <dbReference type="Google" id="ProtNLM"/>
    </source>
</evidence>
<dbReference type="PIRSF" id="PIRSF011484">
    <property type="entry name" value="YaeQ"/>
    <property type="match status" value="1"/>
</dbReference>
<dbReference type="STRING" id="377629.TERTU_2545"/>
<evidence type="ECO:0000313" key="2">
    <source>
        <dbReference type="Proteomes" id="UP000009080"/>
    </source>
</evidence>
<reference evidence="1 2" key="1">
    <citation type="journal article" date="2009" name="PLoS ONE">
        <title>The complete genome of Teredinibacter turnerae T7901: an intracellular endosymbiont of marine wood-boring bivalves (shipworms).</title>
        <authorList>
            <person name="Yang J.C."/>
            <person name="Madupu R."/>
            <person name="Durkin A.S."/>
            <person name="Ekborg N.A."/>
            <person name="Pedamallu C.S."/>
            <person name="Hostetler J.B."/>
            <person name="Radune D."/>
            <person name="Toms B.S."/>
            <person name="Henrissat B."/>
            <person name="Coutinho P.M."/>
            <person name="Schwarz S."/>
            <person name="Field L."/>
            <person name="Trindade-Silva A.E."/>
            <person name="Soares C.A.G."/>
            <person name="Elshahawi S."/>
            <person name="Hanora A."/>
            <person name="Schmidt E.W."/>
            <person name="Haygood M.G."/>
            <person name="Posfai J."/>
            <person name="Benner J."/>
            <person name="Madinger C."/>
            <person name="Nove J."/>
            <person name="Anton B."/>
            <person name="Chaudhary K."/>
            <person name="Foster J."/>
            <person name="Holman A."/>
            <person name="Kumar S."/>
            <person name="Lessard P.A."/>
            <person name="Luyten Y.A."/>
            <person name="Slatko B."/>
            <person name="Wood N."/>
            <person name="Wu B."/>
            <person name="Teplitski M."/>
            <person name="Mougous J.D."/>
            <person name="Ward N."/>
            <person name="Eisen J.A."/>
            <person name="Badger J.H."/>
            <person name="Distel D.L."/>
        </authorList>
    </citation>
    <scope>NUCLEOTIDE SEQUENCE [LARGE SCALE GENOMIC DNA]</scope>
    <source>
        <strain evidence="2">ATCC 39867 / T7901</strain>
    </source>
</reference>
<dbReference type="Pfam" id="PF07152">
    <property type="entry name" value="YaeQ"/>
    <property type="match status" value="1"/>
</dbReference>
<dbReference type="EMBL" id="CP001614">
    <property type="protein sequence ID" value="ACR13004.1"/>
    <property type="molecule type" value="Genomic_DNA"/>
</dbReference>
<accession>C5BLA6</accession>
<dbReference type="SMART" id="SM01322">
    <property type="entry name" value="YaeQ"/>
    <property type="match status" value="1"/>
</dbReference>
<dbReference type="Proteomes" id="UP000009080">
    <property type="component" value="Chromosome"/>
</dbReference>
<dbReference type="eggNOG" id="COG4681">
    <property type="taxonomic scope" value="Bacteria"/>
</dbReference>
<proteinExistence type="predicted"/>
<dbReference type="KEGG" id="ttu:TERTU_2545"/>
<name>C5BLA6_TERTT</name>
<gene>
    <name evidence="1" type="ordered locus">TERTU_2545</name>
</gene>
<protein>
    <recommendedName>
        <fullName evidence="3">YaeQ family protein</fullName>
    </recommendedName>
</protein>
<dbReference type="Gene3D" id="3.10.640.10">
    <property type="entry name" value="Restriction endonuclease-like alpha-beta roll domain"/>
    <property type="match status" value="1"/>
</dbReference>
<dbReference type="AlphaFoldDB" id="C5BLA6"/>
<dbReference type="PANTHER" id="PTHR38784">
    <property type="entry name" value="SUCROSE PHOSPHORYLASE"/>
    <property type="match status" value="1"/>
</dbReference>